<feature type="transmembrane region" description="Helical" evidence="7">
    <location>
        <begin position="140"/>
        <end position="157"/>
    </location>
</feature>
<dbReference type="InterPro" id="IPR017896">
    <property type="entry name" value="4Fe4S_Fe-S-bd"/>
</dbReference>
<keyword evidence="2" id="KW-0004">4Fe-4S</keyword>
<dbReference type="GO" id="GO:0051539">
    <property type="term" value="F:4 iron, 4 sulfur cluster binding"/>
    <property type="evidence" value="ECO:0007669"/>
    <property type="project" value="UniProtKB-KW"/>
</dbReference>
<dbReference type="InterPro" id="IPR051684">
    <property type="entry name" value="Electron_Trans/Redox"/>
</dbReference>
<organism evidence="9">
    <name type="scientific">Candidatus Magnetananas rongchengensis</name>
    <dbReference type="NCBI Taxonomy" id="1463558"/>
    <lineage>
        <taxon>Bacteria</taxon>
        <taxon>Pseudomonadati</taxon>
        <taxon>Thermodesulfobacteriota</taxon>
        <taxon>Desulfobacteria</taxon>
        <taxon>Desulfobacterales</taxon>
        <taxon>Desulfobacteraceae</taxon>
        <taxon>Candidatus Magnetananas</taxon>
    </lineage>
</organism>
<dbReference type="SUPFAM" id="SSF54862">
    <property type="entry name" value="4Fe-4S ferredoxins"/>
    <property type="match status" value="1"/>
</dbReference>
<accession>A0A3S6J2U6</accession>
<dbReference type="PROSITE" id="PS51379">
    <property type="entry name" value="4FE4S_FER_2"/>
    <property type="match status" value="1"/>
</dbReference>
<evidence type="ECO:0000259" key="8">
    <source>
        <dbReference type="PROSITE" id="PS51379"/>
    </source>
</evidence>
<dbReference type="EMBL" id="KY084568">
    <property type="protein sequence ID" value="ASQ41189.1"/>
    <property type="molecule type" value="Genomic_DNA"/>
</dbReference>
<feature type="transmembrane region" description="Helical" evidence="7">
    <location>
        <begin position="118"/>
        <end position="133"/>
    </location>
</feature>
<feature type="transmembrane region" description="Helical" evidence="7">
    <location>
        <begin position="177"/>
        <end position="195"/>
    </location>
</feature>
<feature type="transmembrane region" description="Helical" evidence="7">
    <location>
        <begin position="71"/>
        <end position="98"/>
    </location>
</feature>
<reference evidence="9" key="1">
    <citation type="submission" date="2016-11" db="EMBL/GenBank/DDBJ databases">
        <title>Region harboring genes involved in magnetosome formation of Candidatus Magnetananas rongchenensis.</title>
        <authorList>
            <person name="Wang M."/>
            <person name="Chen Y.-R."/>
            <person name="Zhang W."/>
            <person name="Pan H."/>
            <person name="Xiao T."/>
            <person name="Wu L.-F."/>
        </authorList>
    </citation>
    <scope>NUCLEOTIDE SEQUENCE</scope>
</reference>
<evidence type="ECO:0000256" key="6">
    <source>
        <dbReference type="ARBA" id="ARBA00023014"/>
    </source>
</evidence>
<dbReference type="Pfam" id="PF12801">
    <property type="entry name" value="Fer4_5"/>
    <property type="match status" value="2"/>
</dbReference>
<evidence type="ECO:0000256" key="5">
    <source>
        <dbReference type="ARBA" id="ARBA00023004"/>
    </source>
</evidence>
<keyword evidence="1" id="KW-0813">Transport</keyword>
<keyword evidence="6" id="KW-0411">Iron-sulfur</keyword>
<feature type="domain" description="4Fe-4S ferredoxin-type" evidence="8">
    <location>
        <begin position="219"/>
        <end position="247"/>
    </location>
</feature>
<evidence type="ECO:0000256" key="2">
    <source>
        <dbReference type="ARBA" id="ARBA00022485"/>
    </source>
</evidence>
<dbReference type="PROSITE" id="PS00198">
    <property type="entry name" value="4FE4S_FER_1"/>
    <property type="match status" value="1"/>
</dbReference>
<gene>
    <name evidence="9" type="primary">mad6</name>
</gene>
<keyword evidence="3" id="KW-0479">Metal-binding</keyword>
<evidence type="ECO:0000256" key="7">
    <source>
        <dbReference type="SAM" id="Phobius"/>
    </source>
</evidence>
<name>A0A3S6J2U6_9BACT</name>
<keyword evidence="7" id="KW-0812">Transmembrane</keyword>
<evidence type="ECO:0000256" key="1">
    <source>
        <dbReference type="ARBA" id="ARBA00022448"/>
    </source>
</evidence>
<evidence type="ECO:0000256" key="3">
    <source>
        <dbReference type="ARBA" id="ARBA00022723"/>
    </source>
</evidence>
<protein>
    <submittedName>
        <fullName evidence="9">Magnetosome protein Mad6</fullName>
    </submittedName>
</protein>
<dbReference type="PANTHER" id="PTHR30176">
    <property type="entry name" value="FERREDOXIN-TYPE PROTEIN NAPH"/>
    <property type="match status" value="1"/>
</dbReference>
<evidence type="ECO:0000256" key="4">
    <source>
        <dbReference type="ARBA" id="ARBA00022982"/>
    </source>
</evidence>
<dbReference type="InterPro" id="IPR017900">
    <property type="entry name" value="4Fe4S_Fe_S_CS"/>
</dbReference>
<proteinExistence type="predicted"/>
<evidence type="ECO:0000313" key="9">
    <source>
        <dbReference type="EMBL" id="ASQ41189.1"/>
    </source>
</evidence>
<dbReference type="AlphaFoldDB" id="A0A3S6J2U6"/>
<keyword evidence="4" id="KW-0249">Electron transport</keyword>
<keyword evidence="5" id="KW-0408">Iron</keyword>
<keyword evidence="7" id="KW-1133">Transmembrane helix</keyword>
<sequence>MTLSRLRQLMQLLSTILSNSYIGVIYTRTINTNILKGVCVPFLNCYSCPTALFSCPIGTLQHFSAIHAIPFYLLSFLSIVGVAVGRMACGWICPFGFFQDLMYKIPSNKHELPYHLKYIKYFIFIIFVIVLPYQTGDMWFSMLCPAGTLTAGIPWALWNPVNPETGQQVLQNGPGAIFYLSLIVLMGFLIWFVFVKRPFCRAVCPMGAFFALFNKFCLVQLEVNHKCDGCDICKSNCPVDLNVAVEFDSGECIRCLECTRCEHVKVKKITNNEKHPVIKSLRDFNKDG</sequence>
<dbReference type="GO" id="GO:0046872">
    <property type="term" value="F:metal ion binding"/>
    <property type="evidence" value="ECO:0007669"/>
    <property type="project" value="UniProtKB-KW"/>
</dbReference>
<keyword evidence="7" id="KW-0472">Membrane</keyword>
<dbReference type="GO" id="GO:0005886">
    <property type="term" value="C:plasma membrane"/>
    <property type="evidence" value="ECO:0007669"/>
    <property type="project" value="TreeGrafter"/>
</dbReference>
<dbReference type="PANTHER" id="PTHR30176:SF3">
    <property type="entry name" value="FERREDOXIN-TYPE PROTEIN NAPH"/>
    <property type="match status" value="1"/>
</dbReference>